<dbReference type="Gene3D" id="3.30.379.10">
    <property type="entry name" value="Chitobiase/beta-hexosaminidase domain 2-like"/>
    <property type="match status" value="1"/>
</dbReference>
<organism evidence="6 7">
    <name type="scientific">Stackebrandtia nassauensis (strain DSM 44728 / CIP 108903 / NRRL B-16338 / NBRC 102104 / LLR-40K-21)</name>
    <dbReference type="NCBI Taxonomy" id="446470"/>
    <lineage>
        <taxon>Bacteria</taxon>
        <taxon>Bacillati</taxon>
        <taxon>Actinomycetota</taxon>
        <taxon>Actinomycetes</taxon>
        <taxon>Glycomycetales</taxon>
        <taxon>Glycomycetaceae</taxon>
        <taxon>Stackebrandtia</taxon>
    </lineage>
</organism>
<evidence type="ECO:0000259" key="3">
    <source>
        <dbReference type="Pfam" id="PF05089"/>
    </source>
</evidence>
<dbReference type="GO" id="GO:0005975">
    <property type="term" value="P:carbohydrate metabolic process"/>
    <property type="evidence" value="ECO:0007669"/>
    <property type="project" value="UniProtKB-ARBA"/>
</dbReference>
<keyword evidence="7" id="KW-1185">Reference proteome</keyword>
<name>D3PXL3_STANL</name>
<dbReference type="KEGG" id="sna:Snas_3686"/>
<dbReference type="InterPro" id="IPR029018">
    <property type="entry name" value="Hex-like_dom2"/>
</dbReference>
<evidence type="ECO:0000313" key="6">
    <source>
        <dbReference type="EMBL" id="ADD43343.1"/>
    </source>
</evidence>
<protein>
    <submittedName>
        <fullName evidence="6">Alpha-N-acetylglucosaminidase</fullName>
        <ecNumber evidence="6">3.2.1.50</ecNumber>
    </submittedName>
</protein>
<dbReference type="EC" id="3.2.1.50" evidence="6"/>
<evidence type="ECO:0000259" key="4">
    <source>
        <dbReference type="Pfam" id="PF12971"/>
    </source>
</evidence>
<dbReference type="Proteomes" id="UP000000844">
    <property type="component" value="Chromosome"/>
</dbReference>
<gene>
    <name evidence="6" type="ordered locus">Snas_3686</name>
</gene>
<dbReference type="Gene3D" id="1.20.120.670">
    <property type="entry name" value="N-acetyl-b-d-glucoasminidase"/>
    <property type="match status" value="1"/>
</dbReference>
<sequence>MKRRSLLAGAAAVPVLATTKSTAASTIAAPPDVAYVEPTNVRPARESLKRLLPKHHTQFALSLTGEVDRFTVSGREAAIEVTGSTPAVVLTGVNWYLKHVAGVDVSWPGSSLSALAKRLPAPRQRIEHTAVVRHRFAFNDTHEGYTGPYRDWTAWERELDLLALHGYNEVLLTTGTDAVYREVFTEFGYSAAELREWIPLPGHQPWMLMQNLSAFPGPISQHLLDSRAELARRIRTRMAELGIRPVLPGYFGTIPGGFAKRNQQARTVPQGVWYGFSRPDWLDPTGNEFAKVAASFYRHQAQLLGEADMYKMDLMHEGGDPGGIPIPDAAKGVALALQRARPGATWVMLGWRKNPRTDILTDIDTSRVLIVDGISDRFDDLDREHTWPGTPYAFGTIPNFGGHTTIGANAKVWAKRFGQWRTAPDSAVSGIAWMPEGAGRDPAAFELFAELAWRDSIDLGEWFADYADRRYGGADDNARTAWDALRRSAYAMPSGRWAEAADGLFGARPGLDVTHADYFSPEFLRYDAAVFAQALPALLDVDKSLHNDAYRFDLVDVARQSLVNAGRELLPRVKSAFVNQNKKQFDKHTRTWLDWMRLLDRLLETDRRFLLGPWLEAARRSARTADEAKDLEYDARTIVSVWGHRSGSDEGRLHDYANRELAGLVSDLYAMRWRRYFDSLAESLDSGQAPQHIDWFALEHEWASKTDDHATEPKGDPHAVATEVRDALADFRGD</sequence>
<dbReference type="CAZy" id="GH89">
    <property type="family name" value="Glycoside Hydrolase Family 89"/>
</dbReference>
<dbReference type="eggNOG" id="COG3669">
    <property type="taxonomic scope" value="Bacteria"/>
</dbReference>
<keyword evidence="1 6" id="KW-0378">Hydrolase</keyword>
<dbReference type="EMBL" id="CP001778">
    <property type="protein sequence ID" value="ADD43343.1"/>
    <property type="molecule type" value="Genomic_DNA"/>
</dbReference>
<dbReference type="Pfam" id="PF12972">
    <property type="entry name" value="NAGLU_C"/>
    <property type="match status" value="1"/>
</dbReference>
<accession>D3PXL3</accession>
<dbReference type="GO" id="GO:0004561">
    <property type="term" value="F:alpha-N-acetylglucosaminidase activity"/>
    <property type="evidence" value="ECO:0007669"/>
    <property type="project" value="UniProtKB-EC"/>
</dbReference>
<feature type="signal peptide" evidence="2">
    <location>
        <begin position="1"/>
        <end position="23"/>
    </location>
</feature>
<proteinExistence type="predicted"/>
<keyword evidence="2" id="KW-0732">Signal</keyword>
<dbReference type="InterPro" id="IPR024732">
    <property type="entry name" value="NAGLU_C"/>
</dbReference>
<reference evidence="6 7" key="1">
    <citation type="journal article" date="2009" name="Stand. Genomic Sci.">
        <title>Complete genome sequence of Stackebrandtia nassauensis type strain (LLR-40K-21).</title>
        <authorList>
            <person name="Munk C."/>
            <person name="Lapidus A."/>
            <person name="Copeland A."/>
            <person name="Jando M."/>
            <person name="Mayilraj S."/>
            <person name="Glavina Del Rio T."/>
            <person name="Nolan M."/>
            <person name="Chen F."/>
            <person name="Lucas S."/>
            <person name="Tice H."/>
            <person name="Cheng J.F."/>
            <person name="Han C."/>
            <person name="Detter J.C."/>
            <person name="Bruce D."/>
            <person name="Goodwin L."/>
            <person name="Chain P."/>
            <person name="Pitluck S."/>
            <person name="Goker M."/>
            <person name="Ovchinikova G."/>
            <person name="Pati A."/>
            <person name="Ivanova N."/>
            <person name="Mavromatis K."/>
            <person name="Chen A."/>
            <person name="Palaniappan K."/>
            <person name="Land M."/>
            <person name="Hauser L."/>
            <person name="Chang Y.J."/>
            <person name="Jeffries C.D."/>
            <person name="Bristow J."/>
            <person name="Eisen J.A."/>
            <person name="Markowitz V."/>
            <person name="Hugenholtz P."/>
            <person name="Kyrpides N.C."/>
            <person name="Klenk H.P."/>
        </authorList>
    </citation>
    <scope>NUCLEOTIDE SEQUENCE [LARGE SCALE GENOMIC DNA]</scope>
    <source>
        <strain evidence="7">DSM 44728 / CIP 108903 / NRRL B-16338 / NBRC 102104 / LLR-40K-21</strain>
    </source>
</reference>
<dbReference type="AlphaFoldDB" id="D3PXL3"/>
<feature type="domain" description="Alpha-N-acetylglucosaminidase tim-barrel" evidence="3">
    <location>
        <begin position="135"/>
        <end position="454"/>
    </location>
</feature>
<dbReference type="PANTHER" id="PTHR12872:SF1">
    <property type="entry name" value="ALPHA-N-ACETYLGLUCOSAMINIDASE"/>
    <property type="match status" value="1"/>
</dbReference>
<feature type="chain" id="PRO_5003048677" evidence="2">
    <location>
        <begin position="24"/>
        <end position="734"/>
    </location>
</feature>
<evidence type="ECO:0000256" key="2">
    <source>
        <dbReference type="SAM" id="SignalP"/>
    </source>
</evidence>
<dbReference type="InterPro" id="IPR024733">
    <property type="entry name" value="NAGLU_tim-barrel"/>
</dbReference>
<dbReference type="HOGENOM" id="CLU_011988_2_1_11"/>
<dbReference type="Pfam" id="PF05089">
    <property type="entry name" value="NAGLU"/>
    <property type="match status" value="1"/>
</dbReference>
<evidence type="ECO:0000313" key="7">
    <source>
        <dbReference type="Proteomes" id="UP000000844"/>
    </source>
</evidence>
<evidence type="ECO:0000256" key="1">
    <source>
        <dbReference type="ARBA" id="ARBA00022801"/>
    </source>
</evidence>
<dbReference type="InterPro" id="IPR007781">
    <property type="entry name" value="NAGLU"/>
</dbReference>
<dbReference type="InterPro" id="IPR024240">
    <property type="entry name" value="NAGLU_N"/>
</dbReference>
<dbReference type="PANTHER" id="PTHR12872">
    <property type="entry name" value="ALPHA-N-ACETYLGLUCOSAMINIDASE"/>
    <property type="match status" value="1"/>
</dbReference>
<keyword evidence="6" id="KW-0326">Glycosidase</keyword>
<dbReference type="Pfam" id="PF12971">
    <property type="entry name" value="NAGLU_N"/>
    <property type="match status" value="1"/>
</dbReference>
<evidence type="ECO:0000259" key="5">
    <source>
        <dbReference type="Pfam" id="PF12972"/>
    </source>
</evidence>
<feature type="domain" description="Alpha-N-acetylglucosaminidase C-terminal" evidence="5">
    <location>
        <begin position="462"/>
        <end position="725"/>
    </location>
</feature>
<feature type="domain" description="Alpha-N-acetylglucosaminidase N-terminal" evidence="4">
    <location>
        <begin position="43"/>
        <end position="121"/>
    </location>
</feature>
<dbReference type="Gene3D" id="3.20.20.80">
    <property type="entry name" value="Glycosidases"/>
    <property type="match status" value="1"/>
</dbReference>
<dbReference type="STRING" id="446470.Snas_3686"/>